<keyword evidence="2" id="KW-1185">Reference proteome</keyword>
<dbReference type="EMBL" id="BSRI01000001">
    <property type="protein sequence ID" value="GLV54325.1"/>
    <property type="molecule type" value="Genomic_DNA"/>
</dbReference>
<evidence type="ECO:0000313" key="1">
    <source>
        <dbReference type="EMBL" id="GLV54325.1"/>
    </source>
</evidence>
<accession>A0ABQ6FJH8</accession>
<proteinExistence type="predicted"/>
<comment type="caution">
    <text evidence="1">The sequence shown here is derived from an EMBL/GenBank/DDBJ whole genome shotgun (WGS) entry which is preliminary data.</text>
</comment>
<dbReference type="Proteomes" id="UP001344906">
    <property type="component" value="Unassembled WGS sequence"/>
</dbReference>
<sequence>MISWYLRVRQANSHDANHMSGIVRLDIATIDDWSDWIDEISWAVLDEFHGISSMPDPRYDVMPYGIYDCEQFLKAQQLPGELLLAQLR</sequence>
<name>A0ABQ6FJH8_9CHLR</name>
<organism evidence="1 2">
    <name type="scientific">Dictyobacter halimunensis</name>
    <dbReference type="NCBI Taxonomy" id="3026934"/>
    <lineage>
        <taxon>Bacteria</taxon>
        <taxon>Bacillati</taxon>
        <taxon>Chloroflexota</taxon>
        <taxon>Ktedonobacteria</taxon>
        <taxon>Ktedonobacterales</taxon>
        <taxon>Dictyobacteraceae</taxon>
        <taxon>Dictyobacter</taxon>
    </lineage>
</organism>
<protein>
    <submittedName>
        <fullName evidence="1">Uncharacterized protein</fullName>
    </submittedName>
</protein>
<gene>
    <name evidence="1" type="ORF">KDH_11730</name>
</gene>
<reference evidence="1 2" key="1">
    <citation type="submission" date="2023-02" db="EMBL/GenBank/DDBJ databases">
        <title>Dictyobacter halimunensis sp. nov., a new member of the class Ktedonobacteria from forest soil in a geothermal area.</title>
        <authorList>
            <person name="Rachmania M.K."/>
            <person name="Ningsih F."/>
            <person name="Sakai Y."/>
            <person name="Yabe S."/>
            <person name="Yokota A."/>
            <person name="Sjamsuridzal W."/>
        </authorList>
    </citation>
    <scope>NUCLEOTIDE SEQUENCE [LARGE SCALE GENOMIC DNA]</scope>
    <source>
        <strain evidence="1 2">S3.2.2.5</strain>
    </source>
</reference>
<evidence type="ECO:0000313" key="2">
    <source>
        <dbReference type="Proteomes" id="UP001344906"/>
    </source>
</evidence>